<keyword evidence="4" id="KW-0788">Thiol protease</keyword>
<evidence type="ECO:0000256" key="7">
    <source>
        <dbReference type="SAM" id="SignalP"/>
    </source>
</evidence>
<organism evidence="10">
    <name type="scientific">Lygus hesperus</name>
    <name type="common">Western plant bug</name>
    <dbReference type="NCBI Taxonomy" id="30085"/>
    <lineage>
        <taxon>Eukaryota</taxon>
        <taxon>Metazoa</taxon>
        <taxon>Ecdysozoa</taxon>
        <taxon>Arthropoda</taxon>
        <taxon>Hexapoda</taxon>
        <taxon>Insecta</taxon>
        <taxon>Pterygota</taxon>
        <taxon>Neoptera</taxon>
        <taxon>Paraneoptera</taxon>
        <taxon>Hemiptera</taxon>
        <taxon>Heteroptera</taxon>
        <taxon>Panheteroptera</taxon>
        <taxon>Cimicomorpha</taxon>
        <taxon>Miridae</taxon>
        <taxon>Mirini</taxon>
        <taxon>Lygus</taxon>
    </lineage>
</organism>
<dbReference type="InterPro" id="IPR025660">
    <property type="entry name" value="Pept_his_AS"/>
</dbReference>
<dbReference type="FunFam" id="3.90.70.10:FF:000087">
    <property type="entry name" value="Counting factor associated protein D"/>
    <property type="match status" value="1"/>
</dbReference>
<dbReference type="SMART" id="SM00645">
    <property type="entry name" value="Pept_C1"/>
    <property type="match status" value="1"/>
</dbReference>
<name>A0A146L3J7_LYGHE</name>
<proteinExistence type="inferred from homology"/>
<dbReference type="PANTHER" id="PTHR12411">
    <property type="entry name" value="CYSTEINE PROTEASE FAMILY C1-RELATED"/>
    <property type="match status" value="1"/>
</dbReference>
<dbReference type="PROSITE" id="PS00139">
    <property type="entry name" value="THIOL_PROTEASE_CYS"/>
    <property type="match status" value="1"/>
</dbReference>
<dbReference type="AlphaFoldDB" id="A0A146L3J7"/>
<dbReference type="InterPro" id="IPR038765">
    <property type="entry name" value="Papain-like_cys_pep_sf"/>
</dbReference>
<dbReference type="PRINTS" id="PR00705">
    <property type="entry name" value="PAPAIN"/>
</dbReference>
<dbReference type="InterPro" id="IPR025661">
    <property type="entry name" value="Pept_asp_AS"/>
</dbReference>
<dbReference type="PROSITE" id="PS00639">
    <property type="entry name" value="THIOL_PROTEASE_HIS"/>
    <property type="match status" value="1"/>
</dbReference>
<dbReference type="GO" id="GO:0008234">
    <property type="term" value="F:cysteine-type peptidase activity"/>
    <property type="evidence" value="ECO:0007669"/>
    <property type="project" value="UniProtKB-KW"/>
</dbReference>
<dbReference type="InterPro" id="IPR000169">
    <property type="entry name" value="Pept_cys_AS"/>
</dbReference>
<keyword evidence="7" id="KW-0732">Signal</keyword>
<dbReference type="PROSITE" id="PS00640">
    <property type="entry name" value="THIOL_PROTEASE_ASN"/>
    <property type="match status" value="1"/>
</dbReference>
<comment type="similarity">
    <text evidence="1">Belongs to the peptidase C1 family.</text>
</comment>
<keyword evidence="5" id="KW-0865">Zymogen</keyword>
<feature type="non-terminal residue" evidence="10">
    <location>
        <position position="1"/>
    </location>
</feature>
<keyword evidence="2" id="KW-0645">Protease</keyword>
<evidence type="ECO:0000256" key="3">
    <source>
        <dbReference type="ARBA" id="ARBA00022801"/>
    </source>
</evidence>
<reference evidence="10" key="1">
    <citation type="journal article" date="2016" name="Gigascience">
        <title>De novo construction of an expanded transcriptome assembly for the western tarnished plant bug, Lygus hesperus.</title>
        <authorList>
            <person name="Tassone E.E."/>
            <person name="Geib S.M."/>
            <person name="Hall B."/>
            <person name="Fabrick J.A."/>
            <person name="Brent C.S."/>
            <person name="Hull J.J."/>
        </authorList>
    </citation>
    <scope>NUCLEOTIDE SEQUENCE</scope>
</reference>
<keyword evidence="3" id="KW-0378">Hydrolase</keyword>
<evidence type="ECO:0000256" key="5">
    <source>
        <dbReference type="ARBA" id="ARBA00023145"/>
    </source>
</evidence>
<evidence type="ECO:0000259" key="9">
    <source>
        <dbReference type="SMART" id="SM00848"/>
    </source>
</evidence>
<protein>
    <submittedName>
        <fullName evidence="10">Counting factor associated protein D</fullName>
    </submittedName>
</protein>
<dbReference type="SUPFAM" id="SSF54001">
    <property type="entry name" value="Cysteine proteinases"/>
    <property type="match status" value="1"/>
</dbReference>
<dbReference type="InterPro" id="IPR000668">
    <property type="entry name" value="Peptidase_C1A_C"/>
</dbReference>
<dbReference type="InterPro" id="IPR013128">
    <property type="entry name" value="Peptidase_C1A"/>
</dbReference>
<evidence type="ECO:0000313" key="10">
    <source>
        <dbReference type="EMBL" id="JAQ02978.1"/>
    </source>
</evidence>
<feature type="domain" description="Peptidase C1A papain C-terminal" evidence="8">
    <location>
        <begin position="351"/>
        <end position="568"/>
    </location>
</feature>
<feature type="domain" description="Cathepsin propeptide inhibitor" evidence="9">
    <location>
        <begin position="263"/>
        <end position="319"/>
    </location>
</feature>
<dbReference type="EMBL" id="GDHC01015651">
    <property type="protein sequence ID" value="JAQ02978.1"/>
    <property type="molecule type" value="Transcribed_RNA"/>
</dbReference>
<keyword evidence="6" id="KW-1015">Disulfide bond</keyword>
<accession>A0A146L3J7</accession>
<sequence length="569" mass="63043">IAFTATFVVTGLKMKEVVLLAALISLGSARQSACGVASFSGWSSTYSVRGAINIPYAELREPFMAYYDGTVGSSRIDYYGDVVKTYQISTMGPYGSMMKLAPVTTESELNVITCLQVNGTVDGKVTPQSVLPSLDGFQCVGNEIIDGVEAQKWVRSDKTGEKISKYTMWVSMKKGNKLHGGAAEPVPIRYEMKGYNSLLGSHYDHYYLSYDLYSSDAPSASVWEIDANLTCTSFPGPGIKSVASFNPIKEFVHNYDEHIEDSWNEFKKKHNKDYKGPVEHHKRRAVFRDNHRFVHSHNRAGFGYQLKLNHYADWTDDEMKVLRGRKHTPGGNNASVFPYPQRQVLSLANKMPDNFNWRLYGAVTPVKDQSICGSCWSFGSTGAVEGAYFVKTGMLISLSEQALVDCSWGYGNNGCDGGEDFRSYQWIMKHKGIPLEGDYGGYLGQDGFCHLDGMKLVAPITGYVNVTPNDENALRVAMFKHGPISIAIDASLKTFSFYSNGVYSDPKCKSAPEDLDHAVLAVGYGEMNGKKYWLVKNSWSNMWGNDGYILIASENNICGVMTAPTYVTM</sequence>
<evidence type="ECO:0000256" key="2">
    <source>
        <dbReference type="ARBA" id="ARBA00022670"/>
    </source>
</evidence>
<feature type="signal peptide" evidence="7">
    <location>
        <begin position="1"/>
        <end position="29"/>
    </location>
</feature>
<dbReference type="InterPro" id="IPR039417">
    <property type="entry name" value="Peptidase_C1A_papain-like"/>
</dbReference>
<dbReference type="SMART" id="SM00848">
    <property type="entry name" value="Inhibitor_I29"/>
    <property type="match status" value="1"/>
</dbReference>
<dbReference type="Pfam" id="PF08246">
    <property type="entry name" value="Inhibitor_I29"/>
    <property type="match status" value="1"/>
</dbReference>
<evidence type="ECO:0000256" key="6">
    <source>
        <dbReference type="ARBA" id="ARBA00023157"/>
    </source>
</evidence>
<dbReference type="Pfam" id="PF00112">
    <property type="entry name" value="Peptidase_C1"/>
    <property type="match status" value="1"/>
</dbReference>
<feature type="chain" id="PRO_5018548553" evidence="7">
    <location>
        <begin position="30"/>
        <end position="569"/>
    </location>
</feature>
<evidence type="ECO:0000256" key="1">
    <source>
        <dbReference type="ARBA" id="ARBA00008455"/>
    </source>
</evidence>
<dbReference type="CDD" id="cd02248">
    <property type="entry name" value="Peptidase_C1A"/>
    <property type="match status" value="1"/>
</dbReference>
<dbReference type="GO" id="GO:0006508">
    <property type="term" value="P:proteolysis"/>
    <property type="evidence" value="ECO:0007669"/>
    <property type="project" value="UniProtKB-KW"/>
</dbReference>
<dbReference type="Gene3D" id="3.90.70.10">
    <property type="entry name" value="Cysteine proteinases"/>
    <property type="match status" value="1"/>
</dbReference>
<dbReference type="InterPro" id="IPR013201">
    <property type="entry name" value="Prot_inhib_I29"/>
</dbReference>
<evidence type="ECO:0000259" key="8">
    <source>
        <dbReference type="SMART" id="SM00645"/>
    </source>
</evidence>
<gene>
    <name evidence="10" type="primary">cfaD_3</name>
    <name evidence="10" type="ORF">g.46738</name>
</gene>
<evidence type="ECO:0000256" key="4">
    <source>
        <dbReference type="ARBA" id="ARBA00022807"/>
    </source>
</evidence>